<organism evidence="6 7">
    <name type="scientific">Spirochaeta lutea</name>
    <dbReference type="NCBI Taxonomy" id="1480694"/>
    <lineage>
        <taxon>Bacteria</taxon>
        <taxon>Pseudomonadati</taxon>
        <taxon>Spirochaetota</taxon>
        <taxon>Spirochaetia</taxon>
        <taxon>Spirochaetales</taxon>
        <taxon>Spirochaetaceae</taxon>
        <taxon>Spirochaeta</taxon>
    </lineage>
</organism>
<dbReference type="InterPro" id="IPR018060">
    <property type="entry name" value="HTH_AraC"/>
</dbReference>
<dbReference type="SUPFAM" id="SSF51215">
    <property type="entry name" value="Regulatory protein AraC"/>
    <property type="match status" value="1"/>
</dbReference>
<evidence type="ECO:0000256" key="1">
    <source>
        <dbReference type="ARBA" id="ARBA00023015"/>
    </source>
</evidence>
<dbReference type="GO" id="GO:0043565">
    <property type="term" value="F:sequence-specific DNA binding"/>
    <property type="evidence" value="ECO:0007669"/>
    <property type="project" value="InterPro"/>
</dbReference>
<dbReference type="eggNOG" id="COG4977">
    <property type="taxonomic scope" value="Bacteria"/>
</dbReference>
<dbReference type="STRING" id="1480694.DC28_11970"/>
<dbReference type="SUPFAM" id="SSF46689">
    <property type="entry name" value="Homeodomain-like"/>
    <property type="match status" value="2"/>
</dbReference>
<dbReference type="PANTHER" id="PTHR46796:SF6">
    <property type="entry name" value="ARAC SUBFAMILY"/>
    <property type="match status" value="1"/>
</dbReference>
<reference evidence="6 7" key="1">
    <citation type="submission" date="2014-05" db="EMBL/GenBank/DDBJ databases">
        <title>De novo Genome Sequence of Spirocheata sp.</title>
        <authorList>
            <person name="Shivani Y."/>
            <person name="Subhash Y."/>
            <person name="Tushar L."/>
            <person name="Sasikala C."/>
            <person name="Ramana C.V."/>
        </authorList>
    </citation>
    <scope>NUCLEOTIDE SEQUENCE [LARGE SCALE GENOMIC DNA]</scope>
    <source>
        <strain evidence="6 7">JC230</strain>
    </source>
</reference>
<comment type="caution">
    <text evidence="6">The sequence shown here is derived from an EMBL/GenBank/DDBJ whole genome shotgun (WGS) entry which is preliminary data.</text>
</comment>
<evidence type="ECO:0000259" key="5">
    <source>
        <dbReference type="PROSITE" id="PS01124"/>
    </source>
</evidence>
<evidence type="ECO:0000313" key="7">
    <source>
        <dbReference type="Proteomes" id="UP000029692"/>
    </source>
</evidence>
<dbReference type="InterPro" id="IPR018062">
    <property type="entry name" value="HTH_AraC-typ_CS"/>
</dbReference>
<dbReference type="Pfam" id="PF12833">
    <property type="entry name" value="HTH_18"/>
    <property type="match status" value="1"/>
</dbReference>
<dbReference type="InterPro" id="IPR009057">
    <property type="entry name" value="Homeodomain-like_sf"/>
</dbReference>
<dbReference type="Proteomes" id="UP000029692">
    <property type="component" value="Unassembled WGS sequence"/>
</dbReference>
<evidence type="ECO:0000313" key="6">
    <source>
        <dbReference type="EMBL" id="KGE71179.1"/>
    </source>
</evidence>
<dbReference type="EMBL" id="JNUP01000067">
    <property type="protein sequence ID" value="KGE71179.1"/>
    <property type="molecule type" value="Genomic_DNA"/>
</dbReference>
<dbReference type="AlphaFoldDB" id="A0A098QTV8"/>
<evidence type="ECO:0000256" key="2">
    <source>
        <dbReference type="ARBA" id="ARBA00023125"/>
    </source>
</evidence>
<dbReference type="SMART" id="SM00342">
    <property type="entry name" value="HTH_ARAC"/>
    <property type="match status" value="1"/>
</dbReference>
<gene>
    <name evidence="6" type="ORF">DC28_11970</name>
</gene>
<keyword evidence="3" id="KW-0010">Activator</keyword>
<evidence type="ECO:0000256" key="4">
    <source>
        <dbReference type="ARBA" id="ARBA00023163"/>
    </source>
</evidence>
<dbReference type="RefSeq" id="WP_162180233.1">
    <property type="nucleotide sequence ID" value="NZ_JNUP01000067.1"/>
</dbReference>
<dbReference type="InterPro" id="IPR050204">
    <property type="entry name" value="AraC_XylS_family_regulators"/>
</dbReference>
<dbReference type="PROSITE" id="PS00041">
    <property type="entry name" value="HTH_ARAC_FAMILY_1"/>
    <property type="match status" value="1"/>
</dbReference>
<keyword evidence="1" id="KW-0805">Transcription regulation</keyword>
<keyword evidence="4" id="KW-0804">Transcription</keyword>
<sequence>MQDHTIPPELDIHRPVFRTMGDLASPGLLGCGFMQKTPADSSLGVRFPHFGVVYLLRGRGSYRSGISGSEELEPGSLFFRVPGELHSTEVYGSEEPGHSWLECFVAFGTPMYQGLRALDLLPGDSRVQYPGLDLPLARRWLAAADHLEKAPPGDLGFCLLECQNLVFTLLRRGITGQSSGPAGPERRYARETLDHHLRLAEQAAEALADPVTAVLGLEEIASELGVSYSLLRRIFPRYMGMSMSQYRIRQRVDRARGLLMDSTWSLKEIARHLGYPDAMTFSRQFRLVAGLTPAQFRRTR</sequence>
<keyword evidence="7" id="KW-1185">Reference proteome</keyword>
<accession>A0A098QTV8</accession>
<evidence type="ECO:0000256" key="3">
    <source>
        <dbReference type="ARBA" id="ARBA00023159"/>
    </source>
</evidence>
<dbReference type="PROSITE" id="PS01124">
    <property type="entry name" value="HTH_ARAC_FAMILY_2"/>
    <property type="match status" value="1"/>
</dbReference>
<dbReference type="GO" id="GO:0003700">
    <property type="term" value="F:DNA-binding transcription factor activity"/>
    <property type="evidence" value="ECO:0007669"/>
    <property type="project" value="InterPro"/>
</dbReference>
<dbReference type="PANTHER" id="PTHR46796">
    <property type="entry name" value="HTH-TYPE TRANSCRIPTIONAL ACTIVATOR RHAS-RELATED"/>
    <property type="match status" value="1"/>
</dbReference>
<dbReference type="InterPro" id="IPR037923">
    <property type="entry name" value="HTH-like"/>
</dbReference>
<dbReference type="Gene3D" id="1.10.10.60">
    <property type="entry name" value="Homeodomain-like"/>
    <property type="match status" value="2"/>
</dbReference>
<keyword evidence="2" id="KW-0238">DNA-binding</keyword>
<proteinExistence type="predicted"/>
<name>A0A098QTV8_9SPIO</name>
<protein>
    <recommendedName>
        <fullName evidence="5">HTH araC/xylS-type domain-containing protein</fullName>
    </recommendedName>
</protein>
<feature type="domain" description="HTH araC/xylS-type" evidence="5">
    <location>
        <begin position="201"/>
        <end position="299"/>
    </location>
</feature>